<dbReference type="NCBIfam" id="NF005912">
    <property type="entry name" value="PRK07904.1"/>
    <property type="match status" value="1"/>
</dbReference>
<dbReference type="PRINTS" id="PR00081">
    <property type="entry name" value="GDHRDH"/>
</dbReference>
<comment type="similarity">
    <text evidence="1">Belongs to the short-chain dehydrogenases/reductases (SDR) family.</text>
</comment>
<evidence type="ECO:0000259" key="3">
    <source>
        <dbReference type="SMART" id="SM00822"/>
    </source>
</evidence>
<dbReference type="OrthoDB" id="5115951at2"/>
<keyword evidence="5" id="KW-1185">Reference proteome</keyword>
<dbReference type="Proteomes" id="UP000184440">
    <property type="component" value="Unassembled WGS sequence"/>
</dbReference>
<organism evidence="4 5">
    <name type="scientific">Cryptosporangium aurantiacum</name>
    <dbReference type="NCBI Taxonomy" id="134849"/>
    <lineage>
        <taxon>Bacteria</taxon>
        <taxon>Bacillati</taxon>
        <taxon>Actinomycetota</taxon>
        <taxon>Actinomycetes</taxon>
        <taxon>Cryptosporangiales</taxon>
        <taxon>Cryptosporangiaceae</taxon>
        <taxon>Cryptosporangium</taxon>
    </lineage>
</organism>
<dbReference type="PANTHER" id="PTHR44196:SF1">
    <property type="entry name" value="DEHYDROGENASE_REDUCTASE SDR FAMILY MEMBER 7B"/>
    <property type="match status" value="1"/>
</dbReference>
<dbReference type="GO" id="GO:0016491">
    <property type="term" value="F:oxidoreductase activity"/>
    <property type="evidence" value="ECO:0007669"/>
    <property type="project" value="UniProtKB-KW"/>
</dbReference>
<proteinExistence type="inferred from homology"/>
<reference evidence="4 5" key="1">
    <citation type="submission" date="2016-11" db="EMBL/GenBank/DDBJ databases">
        <authorList>
            <person name="Jaros S."/>
            <person name="Januszkiewicz K."/>
            <person name="Wedrychowicz H."/>
        </authorList>
    </citation>
    <scope>NUCLEOTIDE SEQUENCE [LARGE SCALE GENOMIC DNA]</scope>
    <source>
        <strain evidence="4 5">DSM 46144</strain>
    </source>
</reference>
<dbReference type="SUPFAM" id="SSF51735">
    <property type="entry name" value="NAD(P)-binding Rossmann-fold domains"/>
    <property type="match status" value="1"/>
</dbReference>
<dbReference type="InterPro" id="IPR020904">
    <property type="entry name" value="Sc_DH/Rdtase_CS"/>
</dbReference>
<protein>
    <submittedName>
        <fullName evidence="4">Decaprenylphospho-beta-D-erythro-pentofuranosid-2-ulose 2-reductase</fullName>
    </submittedName>
</protein>
<evidence type="ECO:0000256" key="2">
    <source>
        <dbReference type="ARBA" id="ARBA00023002"/>
    </source>
</evidence>
<dbReference type="AlphaFoldDB" id="A0A1M7QXY4"/>
<dbReference type="Gene3D" id="3.40.50.720">
    <property type="entry name" value="NAD(P)-binding Rossmann-like Domain"/>
    <property type="match status" value="1"/>
</dbReference>
<sequence>MINALGSPQSLLLLGGTSEIGLALAHKLIADRCRRVVLAGRPSAALDSAADDLRAAGAQVEVLPFDASDPEAHPALVEKAFVDDVDLAVLAFGVLGDQSEAERDAAHAVHIAATNYVGALSVTVPVSQAMQRQGHGAIVVLSSVAGERPRKANFVYGSSKAGLDAFATGLGDALQGTGVHVMVVRPGFVRTKMTAHLEPAPLSTTPEQVADAIVHGLRRRKETIWVPGAMRFVMSALRHVPRPIFRKLPV</sequence>
<dbReference type="EMBL" id="FRCS01000005">
    <property type="protein sequence ID" value="SHN36916.1"/>
    <property type="molecule type" value="Genomic_DNA"/>
</dbReference>
<gene>
    <name evidence="4" type="ORF">SAMN05443668_105590</name>
</gene>
<feature type="domain" description="Ketoreductase" evidence="3">
    <location>
        <begin position="9"/>
        <end position="191"/>
    </location>
</feature>
<accession>A0A1M7QXY4</accession>
<keyword evidence="2" id="KW-0560">Oxidoreductase</keyword>
<dbReference type="InterPro" id="IPR036291">
    <property type="entry name" value="NAD(P)-bd_dom_sf"/>
</dbReference>
<dbReference type="RefSeq" id="WP_073259117.1">
    <property type="nucleotide sequence ID" value="NZ_FRCS01000005.1"/>
</dbReference>
<dbReference type="Pfam" id="PF00106">
    <property type="entry name" value="adh_short"/>
    <property type="match status" value="1"/>
</dbReference>
<dbReference type="STRING" id="134849.SAMN05443668_105590"/>
<evidence type="ECO:0000256" key="1">
    <source>
        <dbReference type="ARBA" id="ARBA00006484"/>
    </source>
</evidence>
<evidence type="ECO:0000313" key="4">
    <source>
        <dbReference type="EMBL" id="SHN36916.1"/>
    </source>
</evidence>
<name>A0A1M7QXY4_9ACTN</name>
<dbReference type="InterPro" id="IPR002347">
    <property type="entry name" value="SDR_fam"/>
</dbReference>
<dbReference type="PROSITE" id="PS00061">
    <property type="entry name" value="ADH_SHORT"/>
    <property type="match status" value="1"/>
</dbReference>
<dbReference type="GO" id="GO:0016020">
    <property type="term" value="C:membrane"/>
    <property type="evidence" value="ECO:0007669"/>
    <property type="project" value="TreeGrafter"/>
</dbReference>
<dbReference type="InterPro" id="IPR057326">
    <property type="entry name" value="KR_dom"/>
</dbReference>
<evidence type="ECO:0000313" key="5">
    <source>
        <dbReference type="Proteomes" id="UP000184440"/>
    </source>
</evidence>
<dbReference type="SMART" id="SM00822">
    <property type="entry name" value="PKS_KR"/>
    <property type="match status" value="1"/>
</dbReference>
<dbReference type="PANTHER" id="PTHR44196">
    <property type="entry name" value="DEHYDROGENASE/REDUCTASE SDR FAMILY MEMBER 7B"/>
    <property type="match status" value="1"/>
</dbReference>